<feature type="region of interest" description="Disordered" evidence="1">
    <location>
        <begin position="111"/>
        <end position="141"/>
    </location>
</feature>
<organism evidence="2">
    <name type="scientific">Ceratitis capitata</name>
    <name type="common">Mediterranean fruit fly</name>
    <name type="synonym">Tephritis capitata</name>
    <dbReference type="NCBI Taxonomy" id="7213"/>
    <lineage>
        <taxon>Eukaryota</taxon>
        <taxon>Metazoa</taxon>
        <taxon>Ecdysozoa</taxon>
        <taxon>Arthropoda</taxon>
        <taxon>Hexapoda</taxon>
        <taxon>Insecta</taxon>
        <taxon>Pterygota</taxon>
        <taxon>Neoptera</taxon>
        <taxon>Endopterygota</taxon>
        <taxon>Diptera</taxon>
        <taxon>Brachycera</taxon>
        <taxon>Muscomorpha</taxon>
        <taxon>Tephritoidea</taxon>
        <taxon>Tephritidae</taxon>
        <taxon>Ceratitis</taxon>
        <taxon>Ceratitis</taxon>
    </lineage>
</organism>
<name>W8BVJ5_CERCA</name>
<protein>
    <submittedName>
        <fullName evidence="2">Uncharacterized protein</fullName>
    </submittedName>
</protein>
<evidence type="ECO:0000256" key="1">
    <source>
        <dbReference type="SAM" id="MobiDB-lite"/>
    </source>
</evidence>
<sequence>MEGNSAFEPRNKRKLQSDAESRRRRHKGGMQINHQHKNDADIRMETIIYKLDSSNKIVLPMAHETNTDRDFLKYVQTYLEQASLSDNLGGRCSILDKPKVKHVRARNSKRLSYESDTTIEEQKMPKTTRRRRSSGRNTRTGRDVAADEDAITYLYEKRPSESVNRKAKICSCQPRLQYNVDGSFIVPKEAAFTRVASVARDNGQTSCELSEEQMLRCFQLVFKQLCTLNNVDGTVMNIDVATPTENPLRSIHNPTSNLQKNSTSYEVIENTTRHSYTPSSPAIYNQPPPQAIAPLPAYTENYMMPETALEASTQPPAVTHQERQPRQQPQTEPLIRSHSGKTMSQEQFFYPSQPKSTFTEPVEIQILGKQFDTNNEPLPLQLPNRTGSYNDDPTKRHPFLAAQRTNEMQLQHSQQHNNQRALAGQMNQHHYAGQEQHQQQQHQ</sequence>
<feature type="region of interest" description="Disordered" evidence="1">
    <location>
        <begin position="373"/>
        <end position="443"/>
    </location>
</feature>
<reference evidence="2" key="2">
    <citation type="journal article" date="2014" name="BMC Genomics">
        <title>A genomic perspective to assessing quality of mass-reared SIT flies used in Mediterranean fruit fly (Ceratitis capitata) eradication in California.</title>
        <authorList>
            <person name="Calla B."/>
            <person name="Hall B."/>
            <person name="Hou S."/>
            <person name="Geib S.M."/>
        </authorList>
    </citation>
    <scope>NUCLEOTIDE SEQUENCE</scope>
</reference>
<feature type="region of interest" description="Disordered" evidence="1">
    <location>
        <begin position="1"/>
        <end position="33"/>
    </location>
</feature>
<dbReference type="AlphaFoldDB" id="W8BVJ5"/>
<feature type="compositionally biased region" description="Low complexity" evidence="1">
    <location>
        <begin position="428"/>
        <end position="443"/>
    </location>
</feature>
<feature type="non-terminal residue" evidence="2">
    <location>
        <position position="443"/>
    </location>
</feature>
<feature type="compositionally biased region" description="Polar residues" evidence="1">
    <location>
        <begin position="403"/>
        <end position="420"/>
    </location>
</feature>
<dbReference type="EMBL" id="GAMC01009224">
    <property type="protein sequence ID" value="JAB97331.1"/>
    <property type="molecule type" value="mRNA"/>
</dbReference>
<accession>W8BVJ5</accession>
<reference evidence="2" key="1">
    <citation type="submission" date="2013-07" db="EMBL/GenBank/DDBJ databases">
        <authorList>
            <person name="Geib S."/>
        </authorList>
    </citation>
    <scope>NUCLEOTIDE SEQUENCE</scope>
</reference>
<proteinExistence type="evidence at transcript level"/>
<feature type="region of interest" description="Disordered" evidence="1">
    <location>
        <begin position="311"/>
        <end position="342"/>
    </location>
</feature>
<evidence type="ECO:0000313" key="2">
    <source>
        <dbReference type="EMBL" id="JAB97331.1"/>
    </source>
</evidence>